<dbReference type="Proteomes" id="UP001620645">
    <property type="component" value="Unassembled WGS sequence"/>
</dbReference>
<evidence type="ECO:0000256" key="1">
    <source>
        <dbReference type="SAM" id="MobiDB-lite"/>
    </source>
</evidence>
<feature type="chain" id="PRO_5044842825" description="Domain of unknown function DB domain-containing protein" evidence="2">
    <location>
        <begin position="19"/>
        <end position="212"/>
    </location>
</feature>
<feature type="signal peptide" evidence="2">
    <location>
        <begin position="1"/>
        <end position="18"/>
    </location>
</feature>
<evidence type="ECO:0000313" key="4">
    <source>
        <dbReference type="EMBL" id="KAL3090292.1"/>
    </source>
</evidence>
<keyword evidence="5" id="KW-1185">Reference proteome</keyword>
<feature type="compositionally biased region" description="Basic and acidic residues" evidence="1">
    <location>
        <begin position="28"/>
        <end position="41"/>
    </location>
</feature>
<name>A0ABD2JID8_HETSC</name>
<feature type="region of interest" description="Disordered" evidence="1">
    <location>
        <begin position="174"/>
        <end position="212"/>
    </location>
</feature>
<dbReference type="InterPro" id="IPR002602">
    <property type="entry name" value="DB"/>
</dbReference>
<feature type="compositionally biased region" description="Basic and acidic residues" evidence="1">
    <location>
        <begin position="174"/>
        <end position="199"/>
    </location>
</feature>
<dbReference type="PANTHER" id="PTHR21679:SF1">
    <property type="entry name" value="DOMAIN OF UNKNOWN FUNCTION DB DOMAIN-CONTAINING PROTEIN"/>
    <property type="match status" value="1"/>
</dbReference>
<feature type="compositionally biased region" description="Basic residues" evidence="1">
    <location>
        <begin position="202"/>
        <end position="212"/>
    </location>
</feature>
<feature type="region of interest" description="Disordered" evidence="1">
    <location>
        <begin position="16"/>
        <end position="43"/>
    </location>
</feature>
<feature type="domain" description="Domain of unknown function DB" evidence="3">
    <location>
        <begin position="65"/>
        <end position="169"/>
    </location>
</feature>
<dbReference type="PANTHER" id="PTHR21679">
    <property type="entry name" value="DOMAIN OF UNKNOWN FUNCTION DB DOMAIN-CONTAINING PROTEIN-RELATED"/>
    <property type="match status" value="1"/>
</dbReference>
<feature type="compositionally biased region" description="Polar residues" evidence="1">
    <location>
        <begin position="18"/>
        <end position="27"/>
    </location>
</feature>
<proteinExistence type="predicted"/>
<evidence type="ECO:0000259" key="3">
    <source>
        <dbReference type="Pfam" id="PF01682"/>
    </source>
</evidence>
<dbReference type="Pfam" id="PF01682">
    <property type="entry name" value="DB"/>
    <property type="match status" value="1"/>
</dbReference>
<accession>A0ABD2JID8</accession>
<comment type="caution">
    <text evidence="4">The sequence shown here is derived from an EMBL/GenBank/DDBJ whole genome shotgun (WGS) entry which is preliminary data.</text>
</comment>
<keyword evidence="2" id="KW-0732">Signal</keyword>
<gene>
    <name evidence="4" type="ORF">niasHS_006744</name>
</gene>
<sequence>MVSLIFFFFFIASSVSSGQNDESSSGHSDLRRAPQKADEPKCGTAEMSYQPCTSKSMANKLFLACCEQFVPPDCHFLCQYETEQEAAKKLLLQALQSNCGLKHLSAVLYCASQNRDNRQCCQDLDLNSPQLMVGSRCLRMCDPAGTQLGRLAKEDATCLYNWNVLMYCHHSGREKEGQKTNGDREKAIPWTDQKGEKPFHGLIRKGKSHSMD</sequence>
<organism evidence="4 5">
    <name type="scientific">Heterodera schachtii</name>
    <name type="common">Sugarbeet cyst nematode worm</name>
    <name type="synonym">Tylenchus schachtii</name>
    <dbReference type="NCBI Taxonomy" id="97005"/>
    <lineage>
        <taxon>Eukaryota</taxon>
        <taxon>Metazoa</taxon>
        <taxon>Ecdysozoa</taxon>
        <taxon>Nematoda</taxon>
        <taxon>Chromadorea</taxon>
        <taxon>Rhabditida</taxon>
        <taxon>Tylenchina</taxon>
        <taxon>Tylenchomorpha</taxon>
        <taxon>Tylenchoidea</taxon>
        <taxon>Heteroderidae</taxon>
        <taxon>Heteroderinae</taxon>
        <taxon>Heterodera</taxon>
    </lineage>
</organism>
<evidence type="ECO:0000256" key="2">
    <source>
        <dbReference type="SAM" id="SignalP"/>
    </source>
</evidence>
<protein>
    <recommendedName>
        <fullName evidence="3">Domain of unknown function DB domain-containing protein</fullName>
    </recommendedName>
</protein>
<reference evidence="4 5" key="1">
    <citation type="submission" date="2024-10" db="EMBL/GenBank/DDBJ databases">
        <authorList>
            <person name="Kim D."/>
        </authorList>
    </citation>
    <scope>NUCLEOTIDE SEQUENCE [LARGE SCALE GENOMIC DNA]</scope>
    <source>
        <strain evidence="4">Taebaek</strain>
    </source>
</reference>
<dbReference type="EMBL" id="JBICCN010000143">
    <property type="protein sequence ID" value="KAL3090292.1"/>
    <property type="molecule type" value="Genomic_DNA"/>
</dbReference>
<evidence type="ECO:0000313" key="5">
    <source>
        <dbReference type="Proteomes" id="UP001620645"/>
    </source>
</evidence>
<dbReference type="AlphaFoldDB" id="A0ABD2JID8"/>